<evidence type="ECO:0000256" key="1">
    <source>
        <dbReference type="ARBA" id="ARBA00004117"/>
    </source>
</evidence>
<comment type="subcellular location">
    <subcellularLocation>
        <location evidence="1">Bacterial flagellum basal body</location>
    </subcellularLocation>
    <subcellularLocation>
        <location evidence="2">Cell membrane</location>
        <topology evidence="2">Multi-pass membrane protein</topology>
    </subcellularLocation>
</comment>
<evidence type="ECO:0000313" key="15">
    <source>
        <dbReference type="Proteomes" id="UP001195483"/>
    </source>
</evidence>
<dbReference type="InterPro" id="IPR005837">
    <property type="entry name" value="FliP"/>
</dbReference>
<reference evidence="14" key="2">
    <citation type="journal article" date="2021" name="Genome Biol. Evol.">
        <title>Developing a high-quality reference genome for a parasitic bivalve with doubly uniparental inheritance (Bivalvia: Unionida).</title>
        <authorList>
            <person name="Smith C.H."/>
        </authorList>
    </citation>
    <scope>NUCLEOTIDE SEQUENCE</scope>
    <source>
        <strain evidence="14">CHS0354</strain>
        <tissue evidence="14">Mantle</tissue>
    </source>
</reference>
<dbReference type="PANTHER" id="PTHR30587:SF0">
    <property type="entry name" value="FLAGELLAR BIOSYNTHETIC PROTEIN FLIP"/>
    <property type="match status" value="1"/>
</dbReference>
<evidence type="ECO:0000256" key="11">
    <source>
        <dbReference type="ARBA" id="ARBA00023143"/>
    </source>
</evidence>
<keyword evidence="5" id="KW-1003">Cell membrane</keyword>
<dbReference type="PRINTS" id="PR01302">
    <property type="entry name" value="TYPE3IMPPROT"/>
</dbReference>
<dbReference type="Proteomes" id="UP001195483">
    <property type="component" value="Unassembled WGS sequence"/>
</dbReference>
<accession>A0AAE0W8E3</accession>
<keyword evidence="4" id="KW-0813">Transport</keyword>
<evidence type="ECO:0000256" key="2">
    <source>
        <dbReference type="ARBA" id="ARBA00004651"/>
    </source>
</evidence>
<dbReference type="InterPro" id="IPR005838">
    <property type="entry name" value="T3SS_IM_P"/>
</dbReference>
<name>A0AAE0W8E3_9BIVA</name>
<dbReference type="PANTHER" id="PTHR30587">
    <property type="entry name" value="FLAGELLAR BIOSYNTHETIC PROTEIN FLIP"/>
    <property type="match status" value="1"/>
</dbReference>
<dbReference type="EMBL" id="JAEAOA010001598">
    <property type="protein sequence ID" value="KAK3604020.1"/>
    <property type="molecule type" value="Genomic_DNA"/>
</dbReference>
<dbReference type="Pfam" id="PF00813">
    <property type="entry name" value="FliP"/>
    <property type="match status" value="1"/>
</dbReference>
<keyword evidence="9 13" id="KW-1133">Transmembrane helix</keyword>
<feature type="transmembrane region" description="Helical" evidence="13">
    <location>
        <begin position="89"/>
        <end position="111"/>
    </location>
</feature>
<protein>
    <recommendedName>
        <fullName evidence="3">Flagellar biosynthetic protein FliP</fullName>
    </recommendedName>
</protein>
<evidence type="ECO:0000256" key="4">
    <source>
        <dbReference type="ARBA" id="ARBA00022448"/>
    </source>
</evidence>
<evidence type="ECO:0000256" key="10">
    <source>
        <dbReference type="ARBA" id="ARBA00023136"/>
    </source>
</evidence>
<keyword evidence="11" id="KW-0975">Bacterial flagellum</keyword>
<dbReference type="GO" id="GO:0009306">
    <property type="term" value="P:protein secretion"/>
    <property type="evidence" value="ECO:0007669"/>
    <property type="project" value="InterPro"/>
</dbReference>
<dbReference type="PRINTS" id="PR00951">
    <property type="entry name" value="FLGBIOSNFLIP"/>
</dbReference>
<dbReference type="GO" id="GO:0005886">
    <property type="term" value="C:plasma membrane"/>
    <property type="evidence" value="ECO:0007669"/>
    <property type="project" value="UniProtKB-SubCell"/>
</dbReference>
<evidence type="ECO:0000256" key="8">
    <source>
        <dbReference type="ARBA" id="ARBA00022927"/>
    </source>
</evidence>
<reference evidence="14" key="1">
    <citation type="journal article" date="2021" name="Genome Biol. Evol.">
        <title>A High-Quality Reference Genome for a Parasitic Bivalve with Doubly Uniparental Inheritance (Bivalvia: Unionida).</title>
        <authorList>
            <person name="Smith C.H."/>
        </authorList>
    </citation>
    <scope>NUCLEOTIDE SEQUENCE</scope>
    <source>
        <strain evidence="14">CHS0354</strain>
    </source>
</reference>
<reference evidence="14" key="3">
    <citation type="submission" date="2023-05" db="EMBL/GenBank/DDBJ databases">
        <authorList>
            <person name="Smith C.H."/>
        </authorList>
    </citation>
    <scope>NUCLEOTIDE SEQUENCE</scope>
    <source>
        <strain evidence="14">CHS0354</strain>
        <tissue evidence="14">Mantle</tissue>
    </source>
</reference>
<keyword evidence="7" id="KW-1005">Bacterial flagellum biogenesis</keyword>
<proteinExistence type="predicted"/>
<sequence length="166" mass="18209">MFLTFFIMAPVWQDVNNNSLQPYLNKQISQQQAMDRAAVPLKKFMSRYTREKDLALFVKVSGIARPKTINDVPLWVLIPAYVISELKTAFLIGFVIYIPFLVVDMVVSAVLMAMGMMMLPPTGNDYLHSDSRSGVNCRACCGVSGVGVSGGYANSGDDAGNDSQND</sequence>
<gene>
    <name evidence="14" type="ORF">CHS0354_026821</name>
</gene>
<keyword evidence="10 13" id="KW-0472">Membrane</keyword>
<keyword evidence="8" id="KW-0653">Protein transport</keyword>
<evidence type="ECO:0000256" key="7">
    <source>
        <dbReference type="ARBA" id="ARBA00022795"/>
    </source>
</evidence>
<evidence type="ECO:0000256" key="12">
    <source>
        <dbReference type="ARBA" id="ARBA00023225"/>
    </source>
</evidence>
<evidence type="ECO:0000313" key="14">
    <source>
        <dbReference type="EMBL" id="KAK3604020.1"/>
    </source>
</evidence>
<evidence type="ECO:0000256" key="9">
    <source>
        <dbReference type="ARBA" id="ARBA00022989"/>
    </source>
</evidence>
<keyword evidence="15" id="KW-1185">Reference proteome</keyword>
<dbReference type="AlphaFoldDB" id="A0AAE0W8E3"/>
<evidence type="ECO:0000256" key="13">
    <source>
        <dbReference type="SAM" id="Phobius"/>
    </source>
</evidence>
<keyword evidence="6 13" id="KW-0812">Transmembrane</keyword>
<comment type="caution">
    <text evidence="14">The sequence shown here is derived from an EMBL/GenBank/DDBJ whole genome shotgun (WGS) entry which is preliminary data.</text>
</comment>
<evidence type="ECO:0000256" key="3">
    <source>
        <dbReference type="ARBA" id="ARBA00021714"/>
    </source>
</evidence>
<evidence type="ECO:0000256" key="6">
    <source>
        <dbReference type="ARBA" id="ARBA00022692"/>
    </source>
</evidence>
<organism evidence="14 15">
    <name type="scientific">Potamilus streckersoni</name>
    <dbReference type="NCBI Taxonomy" id="2493646"/>
    <lineage>
        <taxon>Eukaryota</taxon>
        <taxon>Metazoa</taxon>
        <taxon>Spiralia</taxon>
        <taxon>Lophotrochozoa</taxon>
        <taxon>Mollusca</taxon>
        <taxon>Bivalvia</taxon>
        <taxon>Autobranchia</taxon>
        <taxon>Heteroconchia</taxon>
        <taxon>Palaeoheterodonta</taxon>
        <taxon>Unionida</taxon>
        <taxon>Unionoidea</taxon>
        <taxon>Unionidae</taxon>
        <taxon>Ambleminae</taxon>
        <taxon>Lampsilini</taxon>
        <taxon>Potamilus</taxon>
    </lineage>
</organism>
<keyword evidence="12" id="KW-1006">Bacterial flagellum protein export</keyword>
<evidence type="ECO:0000256" key="5">
    <source>
        <dbReference type="ARBA" id="ARBA00022475"/>
    </source>
</evidence>